<evidence type="ECO:0000256" key="1">
    <source>
        <dbReference type="SAM" id="Phobius"/>
    </source>
</evidence>
<gene>
    <name evidence="2" type="ORF">J5N97_000511</name>
    <name evidence="3" type="ORF">J5N97_001364</name>
    <name evidence="4" type="ORF">J5N97_006390</name>
</gene>
<reference evidence="4" key="1">
    <citation type="submission" date="2021-03" db="EMBL/GenBank/DDBJ databases">
        <authorList>
            <person name="Li Z."/>
            <person name="Yang C."/>
        </authorList>
    </citation>
    <scope>NUCLEOTIDE SEQUENCE</scope>
    <source>
        <strain evidence="4">Dzin_1.0</strain>
        <tissue evidence="4">Leaf</tissue>
    </source>
</reference>
<evidence type="ECO:0000313" key="2">
    <source>
        <dbReference type="EMBL" id="KAJ0959801.1"/>
    </source>
</evidence>
<feature type="transmembrane region" description="Helical" evidence="1">
    <location>
        <begin position="40"/>
        <end position="64"/>
    </location>
</feature>
<feature type="transmembrane region" description="Helical" evidence="1">
    <location>
        <begin position="76"/>
        <end position="99"/>
    </location>
</feature>
<evidence type="ECO:0008006" key="6">
    <source>
        <dbReference type="Google" id="ProtNLM"/>
    </source>
</evidence>
<proteinExistence type="predicted"/>
<keyword evidence="5" id="KW-1185">Reference proteome</keyword>
<dbReference type="AlphaFoldDB" id="A0A9D5DAT3"/>
<dbReference type="PANTHER" id="PTHR46666:SF2">
    <property type="entry name" value="60S RIBOSOMAL L18A-LIKE PROTEIN"/>
    <property type="match status" value="1"/>
</dbReference>
<name>A0A9D5DAT3_9LILI</name>
<evidence type="ECO:0000313" key="5">
    <source>
        <dbReference type="Proteomes" id="UP001085076"/>
    </source>
</evidence>
<accession>A0A9D5DAT3</accession>
<keyword evidence="1" id="KW-0812">Transmembrane</keyword>
<dbReference type="PANTHER" id="PTHR46666">
    <property type="entry name" value="60S RIBOSOMAL L18A-LIKE PROTEIN"/>
    <property type="match status" value="1"/>
</dbReference>
<protein>
    <recommendedName>
        <fullName evidence="6">60S ribosomal protein L18a-like protein</fullName>
    </recommendedName>
</protein>
<evidence type="ECO:0000313" key="4">
    <source>
        <dbReference type="EMBL" id="KAJ0988034.1"/>
    </source>
</evidence>
<keyword evidence="1" id="KW-0472">Membrane</keyword>
<comment type="caution">
    <text evidence="4">The sequence shown here is derived from an EMBL/GenBank/DDBJ whole genome shotgun (WGS) entry which is preliminary data.</text>
</comment>
<keyword evidence="1" id="KW-1133">Transmembrane helix</keyword>
<evidence type="ECO:0000313" key="3">
    <source>
        <dbReference type="EMBL" id="KAJ0960764.1"/>
    </source>
</evidence>
<reference evidence="4 5" key="2">
    <citation type="journal article" date="2022" name="Hortic Res">
        <title>The genome of Dioscorea zingiberensis sheds light on the biosynthesis, origin and evolution of the medicinally important diosgenin saponins.</title>
        <authorList>
            <person name="Li Y."/>
            <person name="Tan C."/>
            <person name="Li Z."/>
            <person name="Guo J."/>
            <person name="Li S."/>
            <person name="Chen X."/>
            <person name="Wang C."/>
            <person name="Dai X."/>
            <person name="Yang H."/>
            <person name="Song W."/>
            <person name="Hou L."/>
            <person name="Xu J."/>
            <person name="Tong Z."/>
            <person name="Xu A."/>
            <person name="Yuan X."/>
            <person name="Wang W."/>
            <person name="Yang Q."/>
            <person name="Chen L."/>
            <person name="Sun Z."/>
            <person name="Wang K."/>
            <person name="Pan B."/>
            <person name="Chen J."/>
            <person name="Bao Y."/>
            <person name="Liu F."/>
            <person name="Qi X."/>
            <person name="Gang D.R."/>
            <person name="Wen J."/>
            <person name="Li J."/>
        </authorList>
    </citation>
    <scope>NUCLEOTIDE SEQUENCE</scope>
    <source>
        <strain evidence="4">Dzin_1.0</strain>
    </source>
</reference>
<dbReference type="EMBL" id="JAGGNH010000061">
    <property type="protein sequence ID" value="KAJ0960764.1"/>
    <property type="molecule type" value="Genomic_DNA"/>
</dbReference>
<sequence>MAHGKPFDEESSGKYVPLRDEDDPRLEMFNRPLPCFGCGIGWFSLLLGFVCPLLWYYAAILYFCNYYQKDPRERGGLAASATAALICTVAIIIFVLVMYV</sequence>
<dbReference type="EMBL" id="JAGGNH010000161">
    <property type="protein sequence ID" value="KAJ0959801.1"/>
    <property type="molecule type" value="Genomic_DNA"/>
</dbReference>
<dbReference type="EMBL" id="JAGGNH010000001">
    <property type="protein sequence ID" value="KAJ0988034.1"/>
    <property type="molecule type" value="Genomic_DNA"/>
</dbReference>
<organism evidence="4 5">
    <name type="scientific">Dioscorea zingiberensis</name>
    <dbReference type="NCBI Taxonomy" id="325984"/>
    <lineage>
        <taxon>Eukaryota</taxon>
        <taxon>Viridiplantae</taxon>
        <taxon>Streptophyta</taxon>
        <taxon>Embryophyta</taxon>
        <taxon>Tracheophyta</taxon>
        <taxon>Spermatophyta</taxon>
        <taxon>Magnoliopsida</taxon>
        <taxon>Liliopsida</taxon>
        <taxon>Dioscoreales</taxon>
        <taxon>Dioscoreaceae</taxon>
        <taxon>Dioscorea</taxon>
    </lineage>
</organism>
<dbReference type="Proteomes" id="UP001085076">
    <property type="component" value="Miscellaneous, Linkage group lg01"/>
</dbReference>
<dbReference type="OrthoDB" id="1922941at2759"/>